<dbReference type="VEuPathDB" id="TriTrypDB:TcBrA4_0064320"/>
<keyword evidence="1" id="KW-0472">Membrane</keyword>
<evidence type="ECO:0000313" key="2">
    <source>
        <dbReference type="EMBL" id="PWU87163.1"/>
    </source>
</evidence>
<dbReference type="SUPFAM" id="SSF53098">
    <property type="entry name" value="Ribonuclease H-like"/>
    <property type="match status" value="1"/>
</dbReference>
<dbReference type="AlphaFoldDB" id="A0A2V2UY45"/>
<dbReference type="GO" id="GO:0003676">
    <property type="term" value="F:nucleic acid binding"/>
    <property type="evidence" value="ECO:0007669"/>
    <property type="project" value="InterPro"/>
</dbReference>
<dbReference type="VEuPathDB" id="TriTrypDB:TcCL_NonESM04726"/>
<accession>A0A2V2UY45</accession>
<name>A0A2V2UY45_TRYCR</name>
<gene>
    <name evidence="2" type="ORF">C4B63_99g100</name>
</gene>
<dbReference type="VEuPathDB" id="TriTrypDB:TcG_12898"/>
<dbReference type="VEuPathDB" id="TriTrypDB:TcCLB.507071.50"/>
<evidence type="ECO:0000256" key="1">
    <source>
        <dbReference type="SAM" id="Phobius"/>
    </source>
</evidence>
<protein>
    <submittedName>
        <fullName evidence="2">Uncharacterized protein</fullName>
    </submittedName>
</protein>
<dbReference type="InterPro" id="IPR036397">
    <property type="entry name" value="RNaseH_sf"/>
</dbReference>
<keyword evidence="1" id="KW-0812">Transmembrane</keyword>
<dbReference type="VEuPathDB" id="TriTrypDB:TCSYLVIO_007840"/>
<dbReference type="VEuPathDB" id="TriTrypDB:TcCLB.508097.100"/>
<evidence type="ECO:0000313" key="3">
    <source>
        <dbReference type="Proteomes" id="UP000246121"/>
    </source>
</evidence>
<sequence length="233" mass="25794">MLLLMDYAAYVILLGYPTTTIALLLLEIVFFLWDTVRCNKVEFNQPPFAQDASDDVKRTAIDSIYSSLGAYDFELWTDVSSSLAELASGSAALLYGSATTNDLPVEVHRAAAGRLACSYRAECLAIENGIRHLIPFCLETSQSPTRMLVATDSPSAIEALRVVPLAVRDYVAQESWIMLLFLIQRGHYLNFMFSPSHCGTPRNEAADDEAMIARSLPQEDSPIWHVDILAAVR</sequence>
<dbReference type="VEuPathDB" id="TriTrypDB:TCDM_11360"/>
<dbReference type="VEuPathDB" id="TriTrypDB:TcYC6_0039300"/>
<organism evidence="2 3">
    <name type="scientific">Trypanosoma cruzi</name>
    <dbReference type="NCBI Taxonomy" id="5693"/>
    <lineage>
        <taxon>Eukaryota</taxon>
        <taxon>Discoba</taxon>
        <taxon>Euglenozoa</taxon>
        <taxon>Kinetoplastea</taxon>
        <taxon>Metakinetoplastina</taxon>
        <taxon>Trypanosomatida</taxon>
        <taxon>Trypanosomatidae</taxon>
        <taxon>Trypanosoma</taxon>
        <taxon>Schizotrypanum</taxon>
    </lineage>
</organism>
<keyword evidence="1" id="KW-1133">Transmembrane helix</keyword>
<dbReference type="VEuPathDB" id="TriTrypDB:C3747_367g54"/>
<feature type="transmembrane region" description="Helical" evidence="1">
    <location>
        <begin position="7"/>
        <end position="33"/>
    </location>
</feature>
<dbReference type="Gene3D" id="3.30.420.10">
    <property type="entry name" value="Ribonuclease H-like superfamily/Ribonuclease H"/>
    <property type="match status" value="1"/>
</dbReference>
<dbReference type="VEuPathDB" id="TriTrypDB:ECC02_010630"/>
<dbReference type="InterPro" id="IPR012337">
    <property type="entry name" value="RNaseH-like_sf"/>
</dbReference>
<dbReference type="VEuPathDB" id="TriTrypDB:C4B63_99g100"/>
<reference evidence="2 3" key="1">
    <citation type="journal article" date="2018" name="Microb. Genom.">
        <title>Expanding an expanded genome: long-read sequencing of Trypanosoma cruzi.</title>
        <authorList>
            <person name="Berna L."/>
            <person name="Rodriguez M."/>
            <person name="Chiribao M.L."/>
            <person name="Parodi-Talice A."/>
            <person name="Pita S."/>
            <person name="Rijo G."/>
            <person name="Alvarez-Valin F."/>
            <person name="Robello C."/>
        </authorList>
    </citation>
    <scope>NUCLEOTIDE SEQUENCE [LARGE SCALE GENOMIC DNA]</scope>
    <source>
        <strain evidence="2 3">Dm28c</strain>
    </source>
</reference>
<dbReference type="Proteomes" id="UP000246121">
    <property type="component" value="Unassembled WGS sequence"/>
</dbReference>
<comment type="caution">
    <text evidence="2">The sequence shown here is derived from an EMBL/GenBank/DDBJ whole genome shotgun (WGS) entry which is preliminary data.</text>
</comment>
<proteinExistence type="predicted"/>
<dbReference type="EMBL" id="PRFA01000099">
    <property type="protein sequence ID" value="PWU87163.1"/>
    <property type="molecule type" value="Genomic_DNA"/>
</dbReference>
<dbReference type="VEuPathDB" id="TriTrypDB:TcG_12219"/>